<dbReference type="InterPro" id="IPR044770">
    <property type="entry name" value="MFS_spinster-like"/>
</dbReference>
<reference evidence="10" key="1">
    <citation type="journal article" date="2023" name="Commun. Biol.">
        <title>Genome analysis of Parmales, the sister group of diatoms, reveals the evolutionary specialization of diatoms from phago-mixotrophs to photoautotrophs.</title>
        <authorList>
            <person name="Ban H."/>
            <person name="Sato S."/>
            <person name="Yoshikawa S."/>
            <person name="Yamada K."/>
            <person name="Nakamura Y."/>
            <person name="Ichinomiya M."/>
            <person name="Sato N."/>
            <person name="Blanc-Mathieu R."/>
            <person name="Endo H."/>
            <person name="Kuwata A."/>
            <person name="Ogata H."/>
        </authorList>
    </citation>
    <scope>NUCLEOTIDE SEQUENCE [LARGE SCALE GENOMIC DNA]</scope>
    <source>
        <strain evidence="10">NIES 3700</strain>
    </source>
</reference>
<dbReference type="PANTHER" id="PTHR23505:SF9">
    <property type="entry name" value="PROTEIN, PUTATIVE-RELATED"/>
    <property type="match status" value="1"/>
</dbReference>
<feature type="transmembrane region" description="Helical" evidence="7">
    <location>
        <begin position="93"/>
        <end position="114"/>
    </location>
</feature>
<feature type="domain" description="Major facilitator superfamily (MFS) profile" evidence="8">
    <location>
        <begin position="28"/>
        <end position="567"/>
    </location>
</feature>
<dbReference type="GO" id="GO:0022857">
    <property type="term" value="F:transmembrane transporter activity"/>
    <property type="evidence" value="ECO:0007669"/>
    <property type="project" value="InterPro"/>
</dbReference>
<comment type="subcellular location">
    <subcellularLocation>
        <location evidence="1">Membrane</location>
        <topology evidence="1">Multi-pass membrane protein</topology>
    </subcellularLocation>
</comment>
<feature type="transmembrane region" description="Helical" evidence="7">
    <location>
        <begin position="61"/>
        <end position="81"/>
    </location>
</feature>
<feature type="transmembrane region" description="Helical" evidence="7">
    <location>
        <begin position="463"/>
        <end position="486"/>
    </location>
</feature>
<organism evidence="9 10">
    <name type="scientific">Triparma laevis f. longispina</name>
    <dbReference type="NCBI Taxonomy" id="1714387"/>
    <lineage>
        <taxon>Eukaryota</taxon>
        <taxon>Sar</taxon>
        <taxon>Stramenopiles</taxon>
        <taxon>Ochrophyta</taxon>
        <taxon>Bolidophyceae</taxon>
        <taxon>Parmales</taxon>
        <taxon>Triparmaceae</taxon>
        <taxon>Triparma</taxon>
    </lineage>
</organism>
<evidence type="ECO:0000313" key="9">
    <source>
        <dbReference type="EMBL" id="GMH76199.1"/>
    </source>
</evidence>
<dbReference type="CDD" id="cd06174">
    <property type="entry name" value="MFS"/>
    <property type="match status" value="1"/>
</dbReference>
<accession>A0A9W7AR44</accession>
<dbReference type="InterPro" id="IPR011701">
    <property type="entry name" value="MFS"/>
</dbReference>
<evidence type="ECO:0000256" key="7">
    <source>
        <dbReference type="SAM" id="Phobius"/>
    </source>
</evidence>
<sequence length="695" mass="76227">MEISSGEGDTSPLVKDNEEPKIWVVKLLFCVLFLLEMLLNFDSGGTPAVLEFLTVDFRLSPGQQGLLGAFPYIGTLFMSPFAGQLLSRYNPKICVCVSLVLNTFFCALFAFAPVCTNPEGNCAGTYILLGCKLAIGISQACILIYLPVWVDEFAVPSLRTLWMSLLQAGVPLGVMLGYLFSGYLAEQGKMNPPFCHKEVESEFYDCCGLGGFGGSCEGTKWANIEQCCGVEALTCGEKTWNLEQCCKPFNCPGGCWYCKWKYAIFLQVCLLVPLCLACIFVPKRYFITNKSNLLSQKEIEKQAAAKAKKMGNRGTPIKSEINSERERMDSLWDYIEGGKDASNIKIWTQVRILWRSRVFVWTSLGLSALYFVVAGIQFWVTQYLVEVIDVPYSEALSAFTVVSATGPVFGVVFGGWLVDYLGGYKGKQGVARTTKIIITFGILALLVAFPAAFVFSVKALMPLIWLLLFFGGAIVPAAVGICLSAVPPSIRPFSSSVSMVVYNILGHSAGTLVPGVVMDIRAKAEGCKITKSEASEELEPCAKAIMTLGMRIVLLWAFSALFTFGKSAWKAHKSWTKAKEAGERASAVTNVVQPATSPKRGAVPGALPPRTEWTKLTKEEIDNMANAIDDETYDVGVDDVEEELKRRATYMNTGGMMNAAHTEFGEIFPKLKKAQENFEGKVVTVADKIRRVNKK</sequence>
<feature type="transmembrane region" description="Helical" evidence="7">
    <location>
        <begin position="552"/>
        <end position="569"/>
    </location>
</feature>
<dbReference type="Pfam" id="PF07690">
    <property type="entry name" value="MFS_1"/>
    <property type="match status" value="2"/>
</dbReference>
<comment type="caution">
    <text evidence="9">The sequence shown here is derived from an EMBL/GenBank/DDBJ whole genome shotgun (WGS) entry which is preliminary data.</text>
</comment>
<evidence type="ECO:0000259" key="8">
    <source>
        <dbReference type="PROSITE" id="PS50850"/>
    </source>
</evidence>
<comment type="similarity">
    <text evidence="6">Belongs to the major facilitator superfamily. Spinster (TC 2.A.1.49) family.</text>
</comment>
<keyword evidence="10" id="KW-1185">Reference proteome</keyword>
<dbReference type="EMBL" id="BRXW01000751">
    <property type="protein sequence ID" value="GMH76199.1"/>
    <property type="molecule type" value="Genomic_DNA"/>
</dbReference>
<evidence type="ECO:0000256" key="5">
    <source>
        <dbReference type="ARBA" id="ARBA00023136"/>
    </source>
</evidence>
<dbReference type="InterPro" id="IPR020846">
    <property type="entry name" value="MFS_dom"/>
</dbReference>
<dbReference type="OrthoDB" id="6770063at2759"/>
<feature type="transmembrane region" description="Helical" evidence="7">
    <location>
        <begin position="160"/>
        <end position="180"/>
    </location>
</feature>
<dbReference type="Gene3D" id="1.20.1250.20">
    <property type="entry name" value="MFS general substrate transporter like domains"/>
    <property type="match status" value="1"/>
</dbReference>
<protein>
    <recommendedName>
        <fullName evidence="8">Major facilitator superfamily (MFS) profile domain-containing protein</fullName>
    </recommendedName>
</protein>
<feature type="transmembrane region" description="Helical" evidence="7">
    <location>
        <begin position="262"/>
        <end position="281"/>
    </location>
</feature>
<proteinExistence type="inferred from homology"/>
<dbReference type="PROSITE" id="PS50850">
    <property type="entry name" value="MFS"/>
    <property type="match status" value="1"/>
</dbReference>
<keyword evidence="3 7" id="KW-0812">Transmembrane</keyword>
<evidence type="ECO:0000313" key="10">
    <source>
        <dbReference type="Proteomes" id="UP001165122"/>
    </source>
</evidence>
<keyword evidence="5 7" id="KW-0472">Membrane</keyword>
<dbReference type="SUPFAM" id="SSF103473">
    <property type="entry name" value="MFS general substrate transporter"/>
    <property type="match status" value="1"/>
</dbReference>
<evidence type="ECO:0000256" key="4">
    <source>
        <dbReference type="ARBA" id="ARBA00022989"/>
    </source>
</evidence>
<evidence type="ECO:0000256" key="1">
    <source>
        <dbReference type="ARBA" id="ARBA00004141"/>
    </source>
</evidence>
<evidence type="ECO:0000256" key="6">
    <source>
        <dbReference type="ARBA" id="ARBA00024338"/>
    </source>
</evidence>
<evidence type="ECO:0000256" key="2">
    <source>
        <dbReference type="ARBA" id="ARBA00022448"/>
    </source>
</evidence>
<dbReference type="InterPro" id="IPR036259">
    <property type="entry name" value="MFS_trans_sf"/>
</dbReference>
<keyword evidence="4 7" id="KW-1133">Transmembrane helix</keyword>
<keyword evidence="2" id="KW-0813">Transport</keyword>
<dbReference type="GO" id="GO:0016020">
    <property type="term" value="C:membrane"/>
    <property type="evidence" value="ECO:0007669"/>
    <property type="project" value="UniProtKB-SubCell"/>
</dbReference>
<feature type="transmembrane region" description="Helical" evidence="7">
    <location>
        <begin position="126"/>
        <end position="148"/>
    </location>
</feature>
<dbReference type="PANTHER" id="PTHR23505">
    <property type="entry name" value="SPINSTER"/>
    <property type="match status" value="1"/>
</dbReference>
<feature type="transmembrane region" description="Helical" evidence="7">
    <location>
        <begin position="436"/>
        <end position="457"/>
    </location>
</feature>
<dbReference type="Proteomes" id="UP001165122">
    <property type="component" value="Unassembled WGS sequence"/>
</dbReference>
<gene>
    <name evidence="9" type="ORF">TrLO_g4026</name>
</gene>
<name>A0A9W7AR44_9STRA</name>
<evidence type="ECO:0000256" key="3">
    <source>
        <dbReference type="ARBA" id="ARBA00022692"/>
    </source>
</evidence>
<feature type="transmembrane region" description="Helical" evidence="7">
    <location>
        <begin position="400"/>
        <end position="424"/>
    </location>
</feature>
<dbReference type="AlphaFoldDB" id="A0A9W7AR44"/>
<feature type="transmembrane region" description="Helical" evidence="7">
    <location>
        <begin position="358"/>
        <end position="380"/>
    </location>
</feature>
<feature type="transmembrane region" description="Helical" evidence="7">
    <location>
        <begin position="23"/>
        <end position="41"/>
    </location>
</feature>